<dbReference type="InterPro" id="IPR013656">
    <property type="entry name" value="PAS_4"/>
</dbReference>
<dbReference type="SMART" id="SM00342">
    <property type="entry name" value="HTH_ARAC"/>
    <property type="match status" value="1"/>
</dbReference>
<dbReference type="PROSITE" id="PS50112">
    <property type="entry name" value="PAS"/>
    <property type="match status" value="1"/>
</dbReference>
<dbReference type="InterPro" id="IPR018062">
    <property type="entry name" value="HTH_AraC-typ_CS"/>
</dbReference>
<evidence type="ECO:0000259" key="4">
    <source>
        <dbReference type="PROSITE" id="PS01124"/>
    </source>
</evidence>
<gene>
    <name evidence="6" type="ORF">SAMN02745181_3319</name>
</gene>
<dbReference type="CDD" id="cd00130">
    <property type="entry name" value="PAS"/>
    <property type="match status" value="1"/>
</dbReference>
<reference evidence="6 7" key="1">
    <citation type="submission" date="2016-11" db="EMBL/GenBank/DDBJ databases">
        <authorList>
            <person name="Jaros S."/>
            <person name="Januszkiewicz K."/>
            <person name="Wedrychowicz H."/>
        </authorList>
    </citation>
    <scope>NUCLEOTIDE SEQUENCE [LARGE SCALE GENOMIC DNA]</scope>
    <source>
        <strain evidence="6 7">DSM 18772</strain>
    </source>
</reference>
<dbReference type="AlphaFoldDB" id="A0A1M6PVW4"/>
<dbReference type="InterPro" id="IPR020449">
    <property type="entry name" value="Tscrpt_reg_AraC-type_HTH"/>
</dbReference>
<feature type="domain" description="HTH araC/xylS-type" evidence="4">
    <location>
        <begin position="141"/>
        <end position="239"/>
    </location>
</feature>
<protein>
    <submittedName>
        <fullName evidence="6">PAS domain S-box-containing protein</fullName>
    </submittedName>
</protein>
<dbReference type="PANTHER" id="PTHR46796:SF13">
    <property type="entry name" value="HTH-TYPE TRANSCRIPTIONAL ACTIVATOR RHAS"/>
    <property type="match status" value="1"/>
</dbReference>
<dbReference type="SUPFAM" id="SSF46689">
    <property type="entry name" value="Homeodomain-like"/>
    <property type="match status" value="2"/>
</dbReference>
<dbReference type="Pfam" id="PF12833">
    <property type="entry name" value="HTH_18"/>
    <property type="match status" value="1"/>
</dbReference>
<dbReference type="PROSITE" id="PS01124">
    <property type="entry name" value="HTH_ARAC_FAMILY_2"/>
    <property type="match status" value="1"/>
</dbReference>
<dbReference type="OrthoDB" id="183331at2"/>
<dbReference type="PROSITE" id="PS00041">
    <property type="entry name" value="HTH_ARAC_FAMILY_1"/>
    <property type="match status" value="1"/>
</dbReference>
<sequence length="244" mass="27741">MKDLSFFQENQLTDHGESLFEHLPGFLYFVKDKDLRFVAVNNRLCEKIGAPAEEILGKTDYDFFPPSRADAFAKDDRQVLETGVPIHNKVELVPRGKGFVDWSSTTKVALRNQSGKIIAVAGTTRPFASGLSGIDIDSELGDVLKHMRENFSNSLKVTDLARMAHLSVSAFERKFKKHLHMTPLHYIRHLRIQDACYQLSHDSMPLSQIAANCGFVDQSHFSREFSRIMNETPLSYRKRHRASS</sequence>
<dbReference type="RefSeq" id="WP_143184857.1">
    <property type="nucleotide sequence ID" value="NZ_FQYR01000005.1"/>
</dbReference>
<dbReference type="InterPro" id="IPR050204">
    <property type="entry name" value="AraC_XylS_family_regulators"/>
</dbReference>
<keyword evidence="1" id="KW-0805">Transcription regulation</keyword>
<feature type="domain" description="PAS" evidence="5">
    <location>
        <begin position="28"/>
        <end position="83"/>
    </location>
</feature>
<dbReference type="SMART" id="SM00091">
    <property type="entry name" value="PAS"/>
    <property type="match status" value="1"/>
</dbReference>
<evidence type="ECO:0000313" key="6">
    <source>
        <dbReference type="EMBL" id="SHK12133.1"/>
    </source>
</evidence>
<evidence type="ECO:0000256" key="3">
    <source>
        <dbReference type="ARBA" id="ARBA00023163"/>
    </source>
</evidence>
<accession>A0A1M6PVW4</accession>
<dbReference type="InterPro" id="IPR035965">
    <property type="entry name" value="PAS-like_dom_sf"/>
</dbReference>
<keyword evidence="2" id="KW-0238">DNA-binding</keyword>
<evidence type="ECO:0000256" key="1">
    <source>
        <dbReference type="ARBA" id="ARBA00023015"/>
    </source>
</evidence>
<keyword evidence="3" id="KW-0804">Transcription</keyword>
<dbReference type="SUPFAM" id="SSF55785">
    <property type="entry name" value="PYP-like sensor domain (PAS domain)"/>
    <property type="match status" value="1"/>
</dbReference>
<dbReference type="PRINTS" id="PR00032">
    <property type="entry name" value="HTHARAC"/>
</dbReference>
<dbReference type="Pfam" id="PF08448">
    <property type="entry name" value="PAS_4"/>
    <property type="match status" value="1"/>
</dbReference>
<evidence type="ECO:0000256" key="2">
    <source>
        <dbReference type="ARBA" id="ARBA00023125"/>
    </source>
</evidence>
<dbReference type="EMBL" id="FQYR01000005">
    <property type="protein sequence ID" value="SHK12133.1"/>
    <property type="molecule type" value="Genomic_DNA"/>
</dbReference>
<dbReference type="STRING" id="1123071.SAMN02745181_3319"/>
<dbReference type="InterPro" id="IPR009057">
    <property type="entry name" value="Homeodomain-like_sf"/>
</dbReference>
<dbReference type="InterPro" id="IPR018060">
    <property type="entry name" value="HTH_AraC"/>
</dbReference>
<dbReference type="NCBIfam" id="TIGR00229">
    <property type="entry name" value="sensory_box"/>
    <property type="match status" value="1"/>
</dbReference>
<dbReference type="Proteomes" id="UP000184510">
    <property type="component" value="Unassembled WGS sequence"/>
</dbReference>
<name>A0A1M6PVW4_9BACT</name>
<dbReference type="Gene3D" id="3.30.450.20">
    <property type="entry name" value="PAS domain"/>
    <property type="match status" value="1"/>
</dbReference>
<keyword evidence="7" id="KW-1185">Reference proteome</keyword>
<evidence type="ECO:0000313" key="7">
    <source>
        <dbReference type="Proteomes" id="UP000184510"/>
    </source>
</evidence>
<proteinExistence type="predicted"/>
<dbReference type="GO" id="GO:0043565">
    <property type="term" value="F:sequence-specific DNA binding"/>
    <property type="evidence" value="ECO:0007669"/>
    <property type="project" value="InterPro"/>
</dbReference>
<dbReference type="InParanoid" id="A0A1M6PVW4"/>
<dbReference type="Gene3D" id="1.10.10.60">
    <property type="entry name" value="Homeodomain-like"/>
    <property type="match status" value="2"/>
</dbReference>
<evidence type="ECO:0000259" key="5">
    <source>
        <dbReference type="PROSITE" id="PS50112"/>
    </source>
</evidence>
<dbReference type="PANTHER" id="PTHR46796">
    <property type="entry name" value="HTH-TYPE TRANSCRIPTIONAL ACTIVATOR RHAS-RELATED"/>
    <property type="match status" value="1"/>
</dbReference>
<organism evidence="6 7">
    <name type="scientific">Rubritalea squalenifaciens DSM 18772</name>
    <dbReference type="NCBI Taxonomy" id="1123071"/>
    <lineage>
        <taxon>Bacteria</taxon>
        <taxon>Pseudomonadati</taxon>
        <taxon>Verrucomicrobiota</taxon>
        <taxon>Verrucomicrobiia</taxon>
        <taxon>Verrucomicrobiales</taxon>
        <taxon>Rubritaleaceae</taxon>
        <taxon>Rubritalea</taxon>
    </lineage>
</organism>
<dbReference type="GO" id="GO:0003700">
    <property type="term" value="F:DNA-binding transcription factor activity"/>
    <property type="evidence" value="ECO:0007669"/>
    <property type="project" value="InterPro"/>
</dbReference>
<dbReference type="InterPro" id="IPR000014">
    <property type="entry name" value="PAS"/>
</dbReference>